<organism evidence="1 2">
    <name type="scientific">Chitinophaga chungangae</name>
    <dbReference type="NCBI Taxonomy" id="2821488"/>
    <lineage>
        <taxon>Bacteria</taxon>
        <taxon>Pseudomonadati</taxon>
        <taxon>Bacteroidota</taxon>
        <taxon>Chitinophagia</taxon>
        <taxon>Chitinophagales</taxon>
        <taxon>Chitinophagaceae</taxon>
        <taxon>Chitinophaga</taxon>
    </lineage>
</organism>
<gene>
    <name evidence="1" type="ORF">J7I43_09480</name>
</gene>
<reference evidence="2" key="1">
    <citation type="submission" date="2021-03" db="EMBL/GenBank/DDBJ databases">
        <title>Assistant Professor.</title>
        <authorList>
            <person name="Huq M.A."/>
        </authorList>
    </citation>
    <scope>NUCLEOTIDE SEQUENCE [LARGE SCALE GENOMIC DNA]</scope>
    <source>
        <strain evidence="2">MAH-28</strain>
    </source>
</reference>
<evidence type="ECO:0000313" key="1">
    <source>
        <dbReference type="EMBL" id="MBO9152439.1"/>
    </source>
</evidence>
<dbReference type="EMBL" id="JAGHKP010000002">
    <property type="protein sequence ID" value="MBO9152439.1"/>
    <property type="molecule type" value="Genomic_DNA"/>
</dbReference>
<keyword evidence="2" id="KW-1185">Reference proteome</keyword>
<dbReference type="Proteomes" id="UP000679126">
    <property type="component" value="Unassembled WGS sequence"/>
</dbReference>
<sequence length="126" mass="14246">MDRFSLDLAGKDYCPVRLQGLTFEDDQGSFHAHLPGLDLSGYGESRRDAKECLEVILREFFKDMLQKGMLEEDLIARGWSFGDELIWPPLEEKAGITDMLKLIRNGSAVRGFTCTIDMPYPRANAS</sequence>
<comment type="caution">
    <text evidence="1">The sequence shown here is derived from an EMBL/GenBank/DDBJ whole genome shotgun (WGS) entry which is preliminary data.</text>
</comment>
<proteinExistence type="predicted"/>
<evidence type="ECO:0000313" key="2">
    <source>
        <dbReference type="Proteomes" id="UP000679126"/>
    </source>
</evidence>
<accession>A0ABS3YE90</accession>
<evidence type="ECO:0008006" key="3">
    <source>
        <dbReference type="Google" id="ProtNLM"/>
    </source>
</evidence>
<protein>
    <recommendedName>
        <fullName evidence="3">Type II toxin-antitoxin system HicB family antitoxin</fullName>
    </recommendedName>
</protein>
<dbReference type="RefSeq" id="WP_209145431.1">
    <property type="nucleotide sequence ID" value="NZ_JAGHKP010000002.1"/>
</dbReference>
<name>A0ABS3YE90_9BACT</name>